<comment type="subcellular location">
    <subcellularLocation>
        <location evidence="1">Nucleus</location>
    </subcellularLocation>
</comment>
<proteinExistence type="inferred from homology"/>
<dbReference type="InterPro" id="IPR009332">
    <property type="entry name" value="Med22"/>
</dbReference>
<protein>
    <submittedName>
        <fullName evidence="6">Piso0_004787 protein</fullName>
    </submittedName>
</protein>
<dbReference type="STRING" id="559304.G8Y3D7"/>
<dbReference type="eggNOG" id="ENOG502SD63">
    <property type="taxonomic scope" value="Eukaryota"/>
</dbReference>
<dbReference type="PANTHER" id="PTHR12434:SF6">
    <property type="entry name" value="MEDIATOR OF RNA POLYMERASE II TRANSCRIPTION SUBUNIT 22"/>
    <property type="match status" value="1"/>
</dbReference>
<comment type="similarity">
    <text evidence="2">Belongs to the Mediator complex subunit 22 family.</text>
</comment>
<keyword evidence="3" id="KW-0805">Transcription regulation</keyword>
<accession>G8Y3D7</accession>
<dbReference type="GO" id="GO:0003712">
    <property type="term" value="F:transcription coregulator activity"/>
    <property type="evidence" value="ECO:0007669"/>
    <property type="project" value="InterPro"/>
</dbReference>
<dbReference type="HOGENOM" id="CLU_153329_0_0_1"/>
<dbReference type="OMA" id="HNRINAN"/>
<dbReference type="OrthoDB" id="203279at2759"/>
<keyword evidence="5" id="KW-0539">Nucleus</keyword>
<evidence type="ECO:0000256" key="4">
    <source>
        <dbReference type="ARBA" id="ARBA00023163"/>
    </source>
</evidence>
<keyword evidence="4" id="KW-0804">Transcription</keyword>
<evidence type="ECO:0000313" key="6">
    <source>
        <dbReference type="EMBL" id="CCE85205.1"/>
    </source>
</evidence>
<dbReference type="Gene3D" id="6.10.280.160">
    <property type="entry name" value="Mediator of RNA polymerase II transcription subunit 22"/>
    <property type="match status" value="1"/>
</dbReference>
<dbReference type="InParanoid" id="G8Y3D7"/>
<evidence type="ECO:0000256" key="2">
    <source>
        <dbReference type="ARBA" id="ARBA00005942"/>
    </source>
</evidence>
<evidence type="ECO:0000256" key="3">
    <source>
        <dbReference type="ARBA" id="ARBA00023015"/>
    </source>
</evidence>
<dbReference type="EMBL" id="FO082047">
    <property type="protein sequence ID" value="CCE85205.1"/>
    <property type="molecule type" value="Genomic_DNA"/>
</dbReference>
<dbReference type="PANTHER" id="PTHR12434">
    <property type="entry name" value="MEDIATOR OF RNA POLYMERASE II TRANSCRIPTION SUBUNIT 22"/>
    <property type="match status" value="1"/>
</dbReference>
<evidence type="ECO:0000256" key="1">
    <source>
        <dbReference type="ARBA" id="ARBA00004123"/>
    </source>
</evidence>
<dbReference type="GO" id="GO:0016592">
    <property type="term" value="C:mediator complex"/>
    <property type="evidence" value="ECO:0007669"/>
    <property type="project" value="InterPro"/>
</dbReference>
<dbReference type="Proteomes" id="UP000005222">
    <property type="component" value="Chromosome M"/>
</dbReference>
<reference evidence="6 7" key="1">
    <citation type="journal article" date="2012" name="G3 (Bethesda)">
        <title>Pichia sorbitophila, an interspecies yeast hybrid reveals early steps of genome resolution following polyploidization.</title>
        <authorList>
            <person name="Leh Louis V."/>
            <person name="Despons L."/>
            <person name="Friedrich A."/>
            <person name="Martin T."/>
            <person name="Durrens P."/>
            <person name="Casaregola S."/>
            <person name="Neuveglise C."/>
            <person name="Fairhead C."/>
            <person name="Marck C."/>
            <person name="Cruz J.A."/>
            <person name="Straub M.L."/>
            <person name="Kugler V."/>
            <person name="Sacerdot C."/>
            <person name="Uzunov Z."/>
            <person name="Thierry A."/>
            <person name="Weiss S."/>
            <person name="Bleykasten C."/>
            <person name="De Montigny J."/>
            <person name="Jacques N."/>
            <person name="Jung P."/>
            <person name="Lemaire M."/>
            <person name="Mallet S."/>
            <person name="Morel G."/>
            <person name="Richard G.F."/>
            <person name="Sarkar A."/>
            <person name="Savel G."/>
            <person name="Schacherer J."/>
            <person name="Seret M.L."/>
            <person name="Talla E."/>
            <person name="Samson G."/>
            <person name="Jubin C."/>
            <person name="Poulain J."/>
            <person name="Vacherie B."/>
            <person name="Barbe V."/>
            <person name="Pelletier E."/>
            <person name="Sherman D.J."/>
            <person name="Westhof E."/>
            <person name="Weissenbach J."/>
            <person name="Baret P.V."/>
            <person name="Wincker P."/>
            <person name="Gaillardin C."/>
            <person name="Dujon B."/>
            <person name="Souciet J.L."/>
        </authorList>
    </citation>
    <scope>NUCLEOTIDE SEQUENCE [LARGE SCALE GENOMIC DNA]</scope>
    <source>
        <strain evidence="7">ATCC MYA-4447 / BCRC 22081 / CBS 7064 / NBRC 10061 / NRRL Y-12695</strain>
    </source>
</reference>
<evidence type="ECO:0000256" key="5">
    <source>
        <dbReference type="ARBA" id="ARBA00023242"/>
    </source>
</evidence>
<name>G8Y3D7_PICSO</name>
<gene>
    <name evidence="6" type="primary">Piso0_004787</name>
    <name evidence="6" type="ORF">GNLVRS01_PISO0M00980g</name>
</gene>
<sequence>MQSKSITLLQRIDSDIEQILQKFQDTFELATNQDKSKELLSVESLSMEANAMLIIRLCEDLLTISRHLKETWCLGSLKVDGTEEEESRKVDEIYSKFNYLTDKISQLEESNAA</sequence>
<keyword evidence="7" id="KW-1185">Reference proteome</keyword>
<dbReference type="GO" id="GO:0006357">
    <property type="term" value="P:regulation of transcription by RNA polymerase II"/>
    <property type="evidence" value="ECO:0007669"/>
    <property type="project" value="InterPro"/>
</dbReference>
<organism evidence="6 7">
    <name type="scientific">Pichia sorbitophila (strain ATCC MYA-4447 / BCRC 22081 / CBS 7064 / NBRC 10061 / NRRL Y-12695)</name>
    <name type="common">Hybrid yeast</name>
    <dbReference type="NCBI Taxonomy" id="559304"/>
    <lineage>
        <taxon>Eukaryota</taxon>
        <taxon>Fungi</taxon>
        <taxon>Dikarya</taxon>
        <taxon>Ascomycota</taxon>
        <taxon>Saccharomycotina</taxon>
        <taxon>Pichiomycetes</taxon>
        <taxon>Debaryomycetaceae</taxon>
        <taxon>Millerozyma</taxon>
    </lineage>
</organism>
<dbReference type="Pfam" id="PF06179">
    <property type="entry name" value="Med22"/>
    <property type="match status" value="1"/>
</dbReference>
<dbReference type="AlphaFoldDB" id="G8Y3D7"/>
<evidence type="ECO:0000313" key="7">
    <source>
        <dbReference type="Proteomes" id="UP000005222"/>
    </source>
</evidence>